<dbReference type="RefSeq" id="WP_380971702.1">
    <property type="nucleotide sequence ID" value="NZ_JBHTEF010000001.1"/>
</dbReference>
<dbReference type="InterPro" id="IPR006699">
    <property type="entry name" value="GlpP"/>
</dbReference>
<dbReference type="PIRSF" id="PIRSF016897">
    <property type="entry name" value="GlpP"/>
    <property type="match status" value="1"/>
</dbReference>
<proteinExistence type="predicted"/>
<dbReference type="PANTHER" id="PTHR35787">
    <property type="entry name" value="GLYCEROL UPTAKE OPERON ANTITERMINATOR REGULATORY PROTEIN"/>
    <property type="match status" value="1"/>
</dbReference>
<evidence type="ECO:0000256" key="1">
    <source>
        <dbReference type="SAM" id="MobiDB-lite"/>
    </source>
</evidence>
<protein>
    <submittedName>
        <fullName evidence="2">Glycerol-3-phosphate responsive antiterminator</fullName>
    </submittedName>
</protein>
<dbReference type="Pfam" id="PF04309">
    <property type="entry name" value="G3P_antiterm"/>
    <property type="match status" value="1"/>
</dbReference>
<evidence type="ECO:0000313" key="3">
    <source>
        <dbReference type="Proteomes" id="UP001596527"/>
    </source>
</evidence>
<sequence>MTVIPAGSRTVVASLYNLAHLQDALHSSAPCILLTNVHIGNIASLTQECHAMGKPVLVRPDLVEGLKSDQRGIRLLRQAFGVDGVFTSSVVTGNHALEAGLDVFWRVFLLDSRALETSLSTMPTSRWTGFEIVPGPMALTVAGSVLQAAGGRPVIAGGFVSGEEIARQLFDAGYSAVNTSSRRVWDLGPGERRSGRGRTDSHHPQEREEGR</sequence>
<organism evidence="2 3">
    <name type="scientific">Schaalia naturae</name>
    <dbReference type="NCBI Taxonomy" id="635203"/>
    <lineage>
        <taxon>Bacteria</taxon>
        <taxon>Bacillati</taxon>
        <taxon>Actinomycetota</taxon>
        <taxon>Actinomycetes</taxon>
        <taxon>Actinomycetales</taxon>
        <taxon>Actinomycetaceae</taxon>
        <taxon>Schaalia</taxon>
    </lineage>
</organism>
<dbReference type="InterPro" id="IPR013785">
    <property type="entry name" value="Aldolase_TIM"/>
</dbReference>
<accession>A0ABW2SIT2</accession>
<dbReference type="SUPFAM" id="SSF110391">
    <property type="entry name" value="GlpP-like"/>
    <property type="match status" value="1"/>
</dbReference>
<dbReference type="Gene3D" id="3.20.20.70">
    <property type="entry name" value="Aldolase class I"/>
    <property type="match status" value="1"/>
</dbReference>
<dbReference type="PANTHER" id="PTHR35787:SF1">
    <property type="entry name" value="GLYCEROL UPTAKE OPERON ANTITERMINATOR REGULATORY PROTEIN"/>
    <property type="match status" value="1"/>
</dbReference>
<gene>
    <name evidence="2" type="ORF">ACFQWG_02185</name>
</gene>
<reference evidence="3" key="1">
    <citation type="journal article" date="2019" name="Int. J. Syst. Evol. Microbiol.">
        <title>The Global Catalogue of Microorganisms (GCM) 10K type strain sequencing project: providing services to taxonomists for standard genome sequencing and annotation.</title>
        <authorList>
            <consortium name="The Broad Institute Genomics Platform"/>
            <consortium name="The Broad Institute Genome Sequencing Center for Infectious Disease"/>
            <person name="Wu L."/>
            <person name="Ma J."/>
        </authorList>
    </citation>
    <scope>NUCLEOTIDE SEQUENCE [LARGE SCALE GENOMIC DNA]</scope>
    <source>
        <strain evidence="3">CCUG 56698</strain>
    </source>
</reference>
<dbReference type="EMBL" id="JBHTEF010000001">
    <property type="protein sequence ID" value="MFC7580037.1"/>
    <property type="molecule type" value="Genomic_DNA"/>
</dbReference>
<keyword evidence="3" id="KW-1185">Reference proteome</keyword>
<evidence type="ECO:0000313" key="2">
    <source>
        <dbReference type="EMBL" id="MFC7580037.1"/>
    </source>
</evidence>
<name>A0ABW2SIT2_9ACTO</name>
<feature type="region of interest" description="Disordered" evidence="1">
    <location>
        <begin position="185"/>
        <end position="211"/>
    </location>
</feature>
<comment type="caution">
    <text evidence="2">The sequence shown here is derived from an EMBL/GenBank/DDBJ whole genome shotgun (WGS) entry which is preliminary data.</text>
</comment>
<dbReference type="Proteomes" id="UP001596527">
    <property type="component" value="Unassembled WGS sequence"/>
</dbReference>